<keyword evidence="3" id="KW-1185">Reference proteome</keyword>
<evidence type="ECO:0000313" key="3">
    <source>
        <dbReference type="Proteomes" id="UP001341840"/>
    </source>
</evidence>
<proteinExistence type="predicted"/>
<reference evidence="2 3" key="1">
    <citation type="journal article" date="2023" name="Plants (Basel)">
        <title>Bridging the Gap: Combining Genomics and Transcriptomics Approaches to Understand Stylosanthes scabra, an Orphan Legume from the Brazilian Caatinga.</title>
        <authorList>
            <person name="Ferreira-Neto J.R.C."/>
            <person name="da Silva M.D."/>
            <person name="Binneck E."/>
            <person name="de Melo N.F."/>
            <person name="da Silva R.H."/>
            <person name="de Melo A.L.T.M."/>
            <person name="Pandolfi V."/>
            <person name="Bustamante F.O."/>
            <person name="Brasileiro-Vidal A.C."/>
            <person name="Benko-Iseppon A.M."/>
        </authorList>
    </citation>
    <scope>NUCLEOTIDE SEQUENCE [LARGE SCALE GENOMIC DNA]</scope>
    <source>
        <tissue evidence="2">Leaves</tissue>
    </source>
</reference>
<evidence type="ECO:0000256" key="1">
    <source>
        <dbReference type="SAM" id="MobiDB-lite"/>
    </source>
</evidence>
<feature type="compositionally biased region" description="Polar residues" evidence="1">
    <location>
        <begin position="113"/>
        <end position="123"/>
    </location>
</feature>
<comment type="caution">
    <text evidence="2">The sequence shown here is derived from an EMBL/GenBank/DDBJ whole genome shotgun (WGS) entry which is preliminary data.</text>
</comment>
<dbReference type="EMBL" id="JASCZI010241961">
    <property type="protein sequence ID" value="MED6208690.1"/>
    <property type="molecule type" value="Genomic_DNA"/>
</dbReference>
<gene>
    <name evidence="2" type="ORF">PIB30_047596</name>
</gene>
<feature type="region of interest" description="Disordered" evidence="1">
    <location>
        <begin position="49"/>
        <end position="183"/>
    </location>
</feature>
<feature type="region of interest" description="Disordered" evidence="1">
    <location>
        <begin position="1"/>
        <end position="22"/>
    </location>
</feature>
<dbReference type="Proteomes" id="UP001341840">
    <property type="component" value="Unassembled WGS sequence"/>
</dbReference>
<feature type="non-terminal residue" evidence="2">
    <location>
        <position position="1"/>
    </location>
</feature>
<accession>A0ABU6YE43</accession>
<sequence>ECAKKNASEENPQLKSPEDKSFVTVPAENIFHFGTPDGVRNDGFQTHVANANSNDEAKEENWIKVTGKSKTGKGEQAGKPKSNPTTIFNKGKDREANATPLNKKPGQVGRRVTSVNTHANTPSKFAIRKRQRSSSAQSSPELRQITSAKASSSGTKNEETIQEVASKDVPVVREVPPKPQMQT</sequence>
<organism evidence="2 3">
    <name type="scientific">Stylosanthes scabra</name>
    <dbReference type="NCBI Taxonomy" id="79078"/>
    <lineage>
        <taxon>Eukaryota</taxon>
        <taxon>Viridiplantae</taxon>
        <taxon>Streptophyta</taxon>
        <taxon>Embryophyta</taxon>
        <taxon>Tracheophyta</taxon>
        <taxon>Spermatophyta</taxon>
        <taxon>Magnoliopsida</taxon>
        <taxon>eudicotyledons</taxon>
        <taxon>Gunneridae</taxon>
        <taxon>Pentapetalae</taxon>
        <taxon>rosids</taxon>
        <taxon>fabids</taxon>
        <taxon>Fabales</taxon>
        <taxon>Fabaceae</taxon>
        <taxon>Papilionoideae</taxon>
        <taxon>50 kb inversion clade</taxon>
        <taxon>dalbergioids sensu lato</taxon>
        <taxon>Dalbergieae</taxon>
        <taxon>Pterocarpus clade</taxon>
        <taxon>Stylosanthes</taxon>
    </lineage>
</organism>
<feature type="compositionally biased region" description="Polar residues" evidence="1">
    <location>
        <begin position="140"/>
        <end position="155"/>
    </location>
</feature>
<name>A0ABU6YE43_9FABA</name>
<evidence type="ECO:0000313" key="2">
    <source>
        <dbReference type="EMBL" id="MED6208690.1"/>
    </source>
</evidence>
<protein>
    <submittedName>
        <fullName evidence="2">Uncharacterized protein</fullName>
    </submittedName>
</protein>